<evidence type="ECO:0000313" key="1">
    <source>
        <dbReference type="EMBL" id="WMX44992.1"/>
    </source>
</evidence>
<evidence type="ECO:0000313" key="2">
    <source>
        <dbReference type="Proteomes" id="UP001250858"/>
    </source>
</evidence>
<name>A0ABY9RS33_9ACTN</name>
<accession>A0ABY9RS33</accession>
<reference evidence="1 2" key="1">
    <citation type="submission" date="2023-09" db="EMBL/GenBank/DDBJ databases">
        <title>Complete genome of Streptomyces roseicoloratus T14.</title>
        <authorList>
            <person name="Bashizi T."/>
            <person name="Kim M.-J."/>
            <person name="Lee G."/>
            <person name="Tagele S.B."/>
            <person name="Shin J.-H."/>
        </authorList>
    </citation>
    <scope>NUCLEOTIDE SEQUENCE [LARGE SCALE GENOMIC DNA]</scope>
    <source>
        <strain evidence="1 2">T14</strain>
    </source>
</reference>
<proteinExistence type="predicted"/>
<protein>
    <submittedName>
        <fullName evidence="1">Uncharacterized protein</fullName>
    </submittedName>
</protein>
<gene>
    <name evidence="1" type="ORF">RGF97_09195</name>
</gene>
<dbReference type="Proteomes" id="UP001250858">
    <property type="component" value="Chromosome"/>
</dbReference>
<dbReference type="EMBL" id="CP133762">
    <property type="protein sequence ID" value="WMX44992.1"/>
    <property type="molecule type" value="Genomic_DNA"/>
</dbReference>
<organism evidence="1 2">
    <name type="scientific">Streptomyces roseicoloratus</name>
    <dbReference type="NCBI Taxonomy" id="2508722"/>
    <lineage>
        <taxon>Bacteria</taxon>
        <taxon>Bacillati</taxon>
        <taxon>Actinomycetota</taxon>
        <taxon>Actinomycetes</taxon>
        <taxon>Kitasatosporales</taxon>
        <taxon>Streptomycetaceae</taxon>
        <taxon>Streptomyces</taxon>
    </lineage>
</organism>
<dbReference type="Gene3D" id="2.180.10.10">
    <property type="entry name" value="RHS repeat-associated core"/>
    <property type="match status" value="1"/>
</dbReference>
<keyword evidence="2" id="KW-1185">Reference proteome</keyword>
<dbReference type="RefSeq" id="WP_309548294.1">
    <property type="nucleotide sequence ID" value="NZ_CP133762.1"/>
</dbReference>
<sequence length="88" mass="9551">MRCGRRSAQSLTWLASDHNGTSSVQIDATTQALTRRYAQPFGEDRGPAPTTWTGEKGFVGGTQDLAGLTLLGAREYDTTTGRFIISDR</sequence>